<accession>X1G4C7</accession>
<dbReference type="AlphaFoldDB" id="X1G4C7"/>
<comment type="caution">
    <text evidence="2">The sequence shown here is derived from an EMBL/GenBank/DDBJ whole genome shotgun (WGS) entry which is preliminary data.</text>
</comment>
<name>X1G4C7_9ZZZZ</name>
<evidence type="ECO:0000313" key="2">
    <source>
        <dbReference type="EMBL" id="GAH39665.1"/>
    </source>
</evidence>
<reference evidence="2" key="1">
    <citation type="journal article" date="2014" name="Front. Microbiol.">
        <title>High frequency of phylogenetically diverse reductive dehalogenase-homologous genes in deep subseafloor sedimentary metagenomes.</title>
        <authorList>
            <person name="Kawai M."/>
            <person name="Futagami T."/>
            <person name="Toyoda A."/>
            <person name="Takaki Y."/>
            <person name="Nishi S."/>
            <person name="Hori S."/>
            <person name="Arai W."/>
            <person name="Tsubouchi T."/>
            <person name="Morono Y."/>
            <person name="Uchiyama I."/>
            <person name="Ito T."/>
            <person name="Fujiyama A."/>
            <person name="Inagaki F."/>
            <person name="Takami H."/>
        </authorList>
    </citation>
    <scope>NUCLEOTIDE SEQUENCE</scope>
    <source>
        <strain evidence="2">Expedition CK06-06</strain>
    </source>
</reference>
<proteinExistence type="predicted"/>
<organism evidence="2">
    <name type="scientific">marine sediment metagenome</name>
    <dbReference type="NCBI Taxonomy" id="412755"/>
    <lineage>
        <taxon>unclassified sequences</taxon>
        <taxon>metagenomes</taxon>
        <taxon>ecological metagenomes</taxon>
    </lineage>
</organism>
<keyword evidence="1" id="KW-0472">Membrane</keyword>
<keyword evidence="1" id="KW-1133">Transmembrane helix</keyword>
<protein>
    <recommendedName>
        <fullName evidence="3">Branched-chain amino acid ABC transporter permease</fullName>
    </recommendedName>
</protein>
<evidence type="ECO:0000256" key="1">
    <source>
        <dbReference type="SAM" id="Phobius"/>
    </source>
</evidence>
<sequence>AFIIELFAEVAWSAFLEYHLVVLGIIIIIIVFFVPKGVTGTIGDSVKRRKLRVGKKVSI</sequence>
<gene>
    <name evidence="2" type="ORF">S03H2_16295</name>
</gene>
<feature type="non-terminal residue" evidence="2">
    <location>
        <position position="1"/>
    </location>
</feature>
<dbReference type="EMBL" id="BARU01008317">
    <property type="protein sequence ID" value="GAH39665.1"/>
    <property type="molecule type" value="Genomic_DNA"/>
</dbReference>
<evidence type="ECO:0008006" key="3">
    <source>
        <dbReference type="Google" id="ProtNLM"/>
    </source>
</evidence>
<feature type="transmembrane region" description="Helical" evidence="1">
    <location>
        <begin position="20"/>
        <end position="42"/>
    </location>
</feature>
<keyword evidence="1" id="KW-0812">Transmembrane</keyword>